<accession>A0A1G2JN69</accession>
<reference evidence="3 4" key="1">
    <citation type="journal article" date="2016" name="Nat. Commun.">
        <title>Thousands of microbial genomes shed light on interconnected biogeochemical processes in an aquifer system.</title>
        <authorList>
            <person name="Anantharaman K."/>
            <person name="Brown C.T."/>
            <person name="Hug L.A."/>
            <person name="Sharon I."/>
            <person name="Castelle C.J."/>
            <person name="Probst A.J."/>
            <person name="Thomas B.C."/>
            <person name="Singh A."/>
            <person name="Wilkins M.J."/>
            <person name="Karaoz U."/>
            <person name="Brodie E.L."/>
            <person name="Williams K.H."/>
            <person name="Hubbard S.S."/>
            <person name="Banfield J.F."/>
        </authorList>
    </citation>
    <scope>NUCLEOTIDE SEQUENCE [LARGE SCALE GENOMIC DNA]</scope>
</reference>
<comment type="caution">
    <text evidence="3">The sequence shown here is derived from an EMBL/GenBank/DDBJ whole genome shotgun (WGS) entry which is preliminary data.</text>
</comment>
<feature type="transmembrane region" description="Helical" evidence="2">
    <location>
        <begin position="233"/>
        <end position="259"/>
    </location>
</feature>
<keyword evidence="2" id="KW-0472">Membrane</keyword>
<feature type="transmembrane region" description="Helical" evidence="2">
    <location>
        <begin position="297"/>
        <end position="314"/>
    </location>
</feature>
<feature type="transmembrane region" description="Helical" evidence="2">
    <location>
        <begin position="79"/>
        <end position="98"/>
    </location>
</feature>
<dbReference type="Proteomes" id="UP000178935">
    <property type="component" value="Unassembled WGS sequence"/>
</dbReference>
<feature type="transmembrane region" description="Helical" evidence="2">
    <location>
        <begin position="266"/>
        <end position="285"/>
    </location>
</feature>
<protein>
    <submittedName>
        <fullName evidence="3">Uncharacterized protein</fullName>
    </submittedName>
</protein>
<proteinExistence type="predicted"/>
<feature type="transmembrane region" description="Helical" evidence="2">
    <location>
        <begin position="105"/>
        <end position="125"/>
    </location>
</feature>
<dbReference type="EMBL" id="MHPU01000020">
    <property type="protein sequence ID" value="OGZ88559.1"/>
    <property type="molecule type" value="Genomic_DNA"/>
</dbReference>
<evidence type="ECO:0000313" key="4">
    <source>
        <dbReference type="Proteomes" id="UP000178935"/>
    </source>
</evidence>
<feature type="transmembrane region" description="Helical" evidence="2">
    <location>
        <begin position="172"/>
        <end position="190"/>
    </location>
</feature>
<gene>
    <name evidence="3" type="ORF">A2561_04645</name>
</gene>
<keyword evidence="2" id="KW-0812">Transmembrane</keyword>
<sequence>MALQIKSLFSQISKNILNIFKGKRFFVIILLFFVTLGLIMPQTSLAVACGTDNKYLEFFCDLANPITGPLAMLTGEDPMTGFLAKGFIIAFGTIAITISSILSNWAAGILLWVMSTGINISYTGFDNPVVAAGWPIMRDLANMFVVLGFVIIGLATILRLKNYEAQKLLPRLIVVALLINFSLVICGFFIDASNIAIGTLFKGGGYLERSTLSQTGKDLSTIWSSNFFNKSPATFLAIVTGMVIKNYISLFIFIAYAFLFLLRYMMLWILVTFSPLAFVCAVFPMSQQLYKKWRDNFIQWCIIGMPAGFFLFVADKLTSRLWNTTTVSSVASASMVSNAAEIIIAIIPALFLGAGFLFSLQTSAMGAGIITSQAKKAWGASNAFFSKNAKAGAKLAGGKLANISGASGLYNRAGDSLTKLGERTGFLKMGAAAKRKAKQMEGYGTEIDSMESEDLGKSYKRNPRTEEDRKNNAKITEILSRRKKLKEIGNADEIATALENTDQYYGGDKAKNIRKEAEKASPILKTKNKDALVKAKARLPVGASQAEIEREVLREAHSEMGVSDMRNLDASQFNLSFIQDTNNKTFERAALEFSTDQKQKAKSLVNDIKTEIARILAITIPITDPGFIAAARSAYSLLPTGNPKRQMVYDLNEKLKIVDKF</sequence>
<dbReference type="Pfam" id="PF19590">
    <property type="entry name" value="TrbL_3"/>
    <property type="match status" value="1"/>
</dbReference>
<organism evidence="3 4">
    <name type="scientific">Candidatus Staskawiczbacteria bacterium RIFOXYD1_FULL_32_13</name>
    <dbReference type="NCBI Taxonomy" id="1802234"/>
    <lineage>
        <taxon>Bacteria</taxon>
        <taxon>Candidatus Staskawicziibacteriota</taxon>
    </lineage>
</organism>
<dbReference type="InterPro" id="IPR045782">
    <property type="entry name" value="TrbL_3"/>
</dbReference>
<evidence type="ECO:0000256" key="1">
    <source>
        <dbReference type="SAM" id="MobiDB-lite"/>
    </source>
</evidence>
<dbReference type="AlphaFoldDB" id="A0A1G2JN69"/>
<evidence type="ECO:0000313" key="3">
    <source>
        <dbReference type="EMBL" id="OGZ88559.1"/>
    </source>
</evidence>
<feature type="transmembrane region" description="Helical" evidence="2">
    <location>
        <begin position="335"/>
        <end position="358"/>
    </location>
</feature>
<evidence type="ECO:0000256" key="2">
    <source>
        <dbReference type="SAM" id="Phobius"/>
    </source>
</evidence>
<keyword evidence="2" id="KW-1133">Transmembrane helix</keyword>
<name>A0A1G2JN69_9BACT</name>
<feature type="transmembrane region" description="Helical" evidence="2">
    <location>
        <begin position="140"/>
        <end position="160"/>
    </location>
</feature>
<feature type="region of interest" description="Disordered" evidence="1">
    <location>
        <begin position="443"/>
        <end position="472"/>
    </location>
</feature>